<evidence type="ECO:0000259" key="7">
    <source>
        <dbReference type="PROSITE" id="PS50850"/>
    </source>
</evidence>
<protein>
    <submittedName>
        <fullName evidence="8">Transporter, major facilitator family protein</fullName>
    </submittedName>
</protein>
<feature type="transmembrane region" description="Helical" evidence="6">
    <location>
        <begin position="387"/>
        <end position="412"/>
    </location>
</feature>
<dbReference type="GO" id="GO:0022857">
    <property type="term" value="F:transmembrane transporter activity"/>
    <property type="evidence" value="ECO:0007669"/>
    <property type="project" value="InterPro"/>
</dbReference>
<dbReference type="Pfam" id="PF07690">
    <property type="entry name" value="MFS_1"/>
    <property type="match status" value="1"/>
</dbReference>
<evidence type="ECO:0000256" key="2">
    <source>
        <dbReference type="ARBA" id="ARBA00022448"/>
    </source>
</evidence>
<proteinExistence type="predicted"/>
<feature type="transmembrane region" description="Helical" evidence="6">
    <location>
        <begin position="418"/>
        <end position="439"/>
    </location>
</feature>
<organism evidence="8 9">
    <name type="scientific">Streptococcus constellatus subsp. pharyngis SK1060 = CCUG 46377</name>
    <dbReference type="NCBI Taxonomy" id="1035184"/>
    <lineage>
        <taxon>Bacteria</taxon>
        <taxon>Bacillati</taxon>
        <taxon>Bacillota</taxon>
        <taxon>Bacilli</taxon>
        <taxon>Lactobacillales</taxon>
        <taxon>Streptococcaceae</taxon>
        <taxon>Streptococcus</taxon>
        <taxon>Streptococcus anginosus group</taxon>
    </lineage>
</organism>
<gene>
    <name evidence="8" type="ORF">HMPREF1042_1023</name>
</gene>
<name>F9P6C5_STRCV</name>
<keyword evidence="2" id="KW-0813">Transport</keyword>
<evidence type="ECO:0000256" key="6">
    <source>
        <dbReference type="SAM" id="Phobius"/>
    </source>
</evidence>
<dbReference type="AlphaFoldDB" id="F9P6C5"/>
<feature type="transmembrane region" description="Helical" evidence="6">
    <location>
        <begin position="332"/>
        <end position="349"/>
    </location>
</feature>
<dbReference type="PROSITE" id="PS50850">
    <property type="entry name" value="MFS"/>
    <property type="match status" value="1"/>
</dbReference>
<evidence type="ECO:0000256" key="4">
    <source>
        <dbReference type="ARBA" id="ARBA00022989"/>
    </source>
</evidence>
<evidence type="ECO:0000256" key="5">
    <source>
        <dbReference type="ARBA" id="ARBA00023136"/>
    </source>
</evidence>
<feature type="transmembrane region" description="Helical" evidence="6">
    <location>
        <begin position="218"/>
        <end position="237"/>
    </location>
</feature>
<dbReference type="EMBL" id="AFUP01000003">
    <property type="protein sequence ID" value="EGV09432.1"/>
    <property type="molecule type" value="Genomic_DNA"/>
</dbReference>
<feature type="transmembrane region" description="Helical" evidence="6">
    <location>
        <begin position="355"/>
        <end position="375"/>
    </location>
</feature>
<dbReference type="Gene3D" id="1.20.1250.20">
    <property type="entry name" value="MFS general substrate transporter like domains"/>
    <property type="match status" value="1"/>
</dbReference>
<accession>F9P6C5</accession>
<keyword evidence="4 6" id="KW-1133">Transmembrane helix</keyword>
<feature type="transmembrane region" description="Helical" evidence="6">
    <location>
        <begin position="64"/>
        <end position="86"/>
    </location>
</feature>
<evidence type="ECO:0000256" key="3">
    <source>
        <dbReference type="ARBA" id="ARBA00022692"/>
    </source>
</evidence>
<keyword evidence="5 6" id="KW-0472">Membrane</keyword>
<evidence type="ECO:0000256" key="1">
    <source>
        <dbReference type="ARBA" id="ARBA00004651"/>
    </source>
</evidence>
<feature type="transmembrane region" description="Helical" evidence="6">
    <location>
        <begin position="302"/>
        <end position="320"/>
    </location>
</feature>
<evidence type="ECO:0000313" key="8">
    <source>
        <dbReference type="EMBL" id="EGV09432.1"/>
    </source>
</evidence>
<dbReference type="PANTHER" id="PTHR23530">
    <property type="entry name" value="TRANSPORT PROTEIN-RELATED"/>
    <property type="match status" value="1"/>
</dbReference>
<dbReference type="eggNOG" id="COG2814">
    <property type="taxonomic scope" value="Bacteria"/>
</dbReference>
<feature type="domain" description="Major facilitator superfamily (MFS) profile" evidence="7">
    <location>
        <begin position="43"/>
        <end position="443"/>
    </location>
</feature>
<reference evidence="8 9" key="1">
    <citation type="submission" date="2011-06" db="EMBL/GenBank/DDBJ databases">
        <authorList>
            <person name="Harkins D.M."/>
            <person name="Madupu R."/>
            <person name="Durkin A.S."/>
            <person name="Torralba M."/>
            <person name="Methe B."/>
            <person name="Sutton G.G."/>
            <person name="Nelson K.E."/>
        </authorList>
    </citation>
    <scope>NUCLEOTIDE SEQUENCE [LARGE SCALE GENOMIC DNA]</scope>
    <source>
        <strain evidence="8 9">SK1060</strain>
    </source>
</reference>
<feature type="transmembrane region" description="Helical" evidence="6">
    <location>
        <begin position="269"/>
        <end position="290"/>
    </location>
</feature>
<evidence type="ECO:0000313" key="9">
    <source>
        <dbReference type="Proteomes" id="UP000003287"/>
    </source>
</evidence>
<dbReference type="InterPro" id="IPR053160">
    <property type="entry name" value="MFS_DHA3_Transporter"/>
</dbReference>
<keyword evidence="3 6" id="KW-0812">Transmembrane</keyword>
<comment type="subcellular location">
    <subcellularLocation>
        <location evidence="1">Cell membrane</location>
        <topology evidence="1">Multi-pass membrane protein</topology>
    </subcellularLocation>
</comment>
<sequence length="451" mass="51684">MKPFRFHVCFTELNLKKCKNACWRFFRNKIYGKRLSKKMRRNVQFLLIQGKNMFMFRRSYKRNIPLMAGVEFLGFFGITSFWILFLNQNRMSLLQIGLLESIFHATGIIFEIPSGMLADRFSYKANLYISRLTSILSSILMLIGQGNFWIYALAMIFNALSYNFDSGTSSALLYDSAVESDLKDCYLKLSSLISGVSEAAISLGTVLAGLFVHGYLYVTYYIMIAVSIVVLILIWLIKEPDIKRQTDKVVTMKKIILTVKEEMKSSPSLFAWMMIFQFVGTMMCMFYFYYQKQLPDLAGWQISTVMLIGSVLNILAVSIASKIGKTWHSFRIFPVVVSLTGGAYILSFLETPFMYILVYLATNALYAMYQPIFYNDLQQYLPNSVRATMLSVTSMMFSLSMIIIFPIVGWLIDSFGFNSTFIGLGTVLIVLVLPLIIVLQRIRKQLKTIEN</sequence>
<dbReference type="SUPFAM" id="SSF103473">
    <property type="entry name" value="MFS general substrate transporter"/>
    <property type="match status" value="1"/>
</dbReference>
<dbReference type="InterPro" id="IPR036259">
    <property type="entry name" value="MFS_trans_sf"/>
</dbReference>
<dbReference type="Proteomes" id="UP000003287">
    <property type="component" value="Unassembled WGS sequence"/>
</dbReference>
<feature type="transmembrane region" description="Helical" evidence="6">
    <location>
        <begin position="92"/>
        <end position="113"/>
    </location>
</feature>
<dbReference type="InterPro" id="IPR011701">
    <property type="entry name" value="MFS"/>
</dbReference>
<dbReference type="InterPro" id="IPR020846">
    <property type="entry name" value="MFS_dom"/>
</dbReference>
<dbReference type="GO" id="GO:0005886">
    <property type="term" value="C:plasma membrane"/>
    <property type="evidence" value="ECO:0007669"/>
    <property type="project" value="UniProtKB-SubCell"/>
</dbReference>
<dbReference type="PANTHER" id="PTHR23530:SF1">
    <property type="entry name" value="PERMEASE, MAJOR FACILITATOR SUPERFAMILY-RELATED"/>
    <property type="match status" value="1"/>
</dbReference>